<name>A0A1T1HGC8_OCELI</name>
<dbReference type="Proteomes" id="UP000190064">
    <property type="component" value="Unassembled WGS sequence"/>
</dbReference>
<evidence type="ECO:0000313" key="2">
    <source>
        <dbReference type="Proteomes" id="UP000190064"/>
    </source>
</evidence>
<evidence type="ECO:0000313" key="1">
    <source>
        <dbReference type="EMBL" id="OOV88856.1"/>
    </source>
</evidence>
<comment type="caution">
    <text evidence="1">The sequence shown here is derived from an EMBL/GenBank/DDBJ whole genome shotgun (WGS) entry which is preliminary data.</text>
</comment>
<dbReference type="EMBL" id="MTSD02000001">
    <property type="protein sequence ID" value="OOV88856.1"/>
    <property type="molecule type" value="Genomic_DNA"/>
</dbReference>
<proteinExistence type="predicted"/>
<organism evidence="1 2">
    <name type="scientific">Oceanospirillum linum</name>
    <dbReference type="NCBI Taxonomy" id="966"/>
    <lineage>
        <taxon>Bacteria</taxon>
        <taxon>Pseudomonadati</taxon>
        <taxon>Pseudomonadota</taxon>
        <taxon>Gammaproteobacteria</taxon>
        <taxon>Oceanospirillales</taxon>
        <taxon>Oceanospirillaceae</taxon>
        <taxon>Oceanospirillum</taxon>
    </lineage>
</organism>
<gene>
    <name evidence="1" type="ORF">BTA35_0205155</name>
</gene>
<dbReference type="AlphaFoldDB" id="A0A1T1HGC8"/>
<reference evidence="1" key="1">
    <citation type="submission" date="2017-02" db="EMBL/GenBank/DDBJ databases">
        <title>Draft Genome Sequence of the Salt Water Bacterium Oceanospirillum linum ATCC 11336.</title>
        <authorList>
            <person name="Trachtenberg A.M."/>
            <person name="Carney J.G."/>
            <person name="Linnane J.D."/>
            <person name="Rheaume B.A."/>
            <person name="Pitts N.L."/>
            <person name="Mykles D.L."/>
            <person name="Maclea K.S."/>
        </authorList>
    </citation>
    <scope>NUCLEOTIDE SEQUENCE [LARGE SCALE GENOMIC DNA]</scope>
    <source>
        <strain evidence="1">ATCC 11336</strain>
    </source>
</reference>
<protein>
    <recommendedName>
        <fullName evidence="3">PilZ domain-containing protein</fullName>
    </recommendedName>
</protein>
<dbReference type="RefSeq" id="WP_077243310.1">
    <property type="nucleotide sequence ID" value="NZ_FXTS01000004.1"/>
</dbReference>
<accession>A0A1T1HGC8</accession>
<evidence type="ECO:0008006" key="3">
    <source>
        <dbReference type="Google" id="ProtNLM"/>
    </source>
</evidence>
<keyword evidence="2" id="KW-1185">Reference proteome</keyword>
<sequence>MQKKQPKKPVSVHWKVRLTRVGHKQFLARTLSLSAKHLHIESEYNLKAGEKVKVEVSALHEGVKKVLVVVGLIRSSILLSNGYSYGLDVMIEKISEADQAFIDDYIRARENLIGAR</sequence>